<evidence type="ECO:0000313" key="2">
    <source>
        <dbReference type="Proteomes" id="UP001172386"/>
    </source>
</evidence>
<dbReference type="EMBL" id="JAPDRQ010000078">
    <property type="protein sequence ID" value="KAJ9656420.1"/>
    <property type="molecule type" value="Genomic_DNA"/>
</dbReference>
<name>A0ACC3A721_9EURO</name>
<sequence length="1145" mass="130723">MSRHKRIAEFDLDGENSAVSSSPHHDLSSQVSPGRKRRRITDHSDTTPEQDHVNNTSLNSDSEDDDDNASDDSTAREAATQVLRERKRRERENGNVPRENGILDSVEVYEFMCHKHFSFELGPLINFICGKNGSGKSAILTAIILCLGGKASTTNRGGSLKRFIKEGADASRIICRLKNRGEGAFMPEEYGDIIEIERHFSRAGTSGYKIRSAGGRRIVSTKKADLEAILDHFNLQIDNPLNVLSQDMARSFITSANAADKYKFFLKGVQLEQLDQDYNLLGESLQQMHQKLERNEEDIKNLETRMNEAKAIQESAKRRAGLKDRIRDLGRQIAWKQIENQEAVLQGYVDQLVQADEKIAEAQAHVDYLDVQYQRADEDHKTTERTLEDINQSLARASAEQQELKEKRDEAKQAFNNSQSETRALKDDIGNHNKTIAETKQDIEKEEQRLLELNGGGAARRLAELEAAKNNLQQAVDDLNGHRRGKIDIDRTIQDLLKIEKDKHAEHKDHEKELAEEETRLKDLQANRDRQSSAFKNNTDRLLQLIDRETRWERKPIGPIGKYVRLTRPEWSSILERMFGGTLSAFLVFNKRDSDLLSRLKDQARCDADIFIGNAQPIVPREPDERFDTVLRVLRIEDEAIKKHLIIQHAIEQQLLISDLGEATREMYDNDRLRNVRGCFAFSPNDKRAGILLKYTASGEPAQDPVAQWPGQPRMKGDLEATIAMRRRVIEETRSQTVAARKAWQDARAEKIKAEQALKRHDRREQELKIAVQAAEDAVESIENAIKDDNVESGRLEALKESLGNTEGQKSLLEDQYKDAIIAQDGKKRELRACQQRLDAFHTECQALQAQLEAAQKAHRQADQIRAKELRNKNNAIARVEDARKDRERMEEERANYAKSLEETTAKATEFCARVNVPQDVTYEQLMTKYNRMKEQQRRYAAEVGFTLAEAAENHLKATNAYKEAKKEFDNNTEAKEMLLASLEERKDRWVRFRRHISARAQITFSYLLSARGFRGQVRMNHQSRLLELSVEPDITKRNGEGRNTRTLSGGEKSFSQICLLLAMWEAMGSPIRCLDEFDVFMDAVNRNLSVKMIIEAARDSVGRQYILISPGSKSDIPKAPDVKAEQMPEPPRRGQQTIDFQRES</sequence>
<keyword evidence="1" id="KW-0378">Hydrolase</keyword>
<evidence type="ECO:0000313" key="1">
    <source>
        <dbReference type="EMBL" id="KAJ9656420.1"/>
    </source>
</evidence>
<dbReference type="Proteomes" id="UP001172386">
    <property type="component" value="Unassembled WGS sequence"/>
</dbReference>
<comment type="caution">
    <text evidence="1">The sequence shown here is derived from an EMBL/GenBank/DDBJ whole genome shotgun (WGS) entry which is preliminary data.</text>
</comment>
<organism evidence="1 2">
    <name type="scientific">Neophaeococcomyces mojaviensis</name>
    <dbReference type="NCBI Taxonomy" id="3383035"/>
    <lineage>
        <taxon>Eukaryota</taxon>
        <taxon>Fungi</taxon>
        <taxon>Dikarya</taxon>
        <taxon>Ascomycota</taxon>
        <taxon>Pezizomycotina</taxon>
        <taxon>Eurotiomycetes</taxon>
        <taxon>Chaetothyriomycetidae</taxon>
        <taxon>Chaetothyriales</taxon>
        <taxon>Chaetothyriales incertae sedis</taxon>
        <taxon>Neophaeococcomyces</taxon>
    </lineage>
</organism>
<reference evidence="1" key="1">
    <citation type="submission" date="2022-10" db="EMBL/GenBank/DDBJ databases">
        <title>Culturing micro-colonial fungi from biological soil crusts in the Mojave desert and describing Neophaeococcomyces mojavensis, and introducing the new genera and species Taxawa tesnikishii.</title>
        <authorList>
            <person name="Kurbessoian T."/>
            <person name="Stajich J.E."/>
        </authorList>
    </citation>
    <scope>NUCLEOTIDE SEQUENCE</scope>
    <source>
        <strain evidence="1">JES_112</strain>
    </source>
</reference>
<proteinExistence type="predicted"/>
<keyword evidence="2" id="KW-1185">Reference proteome</keyword>
<protein>
    <submittedName>
        <fullName evidence="1">Structural maintenance of chromosomes protein 6</fullName>
        <ecNumber evidence="1">3.6.4.13</ecNumber>
    </submittedName>
</protein>
<gene>
    <name evidence="1" type="primary">smc6</name>
    <name evidence="1" type="ORF">H2198_004998</name>
</gene>
<dbReference type="EC" id="3.6.4.13" evidence="1"/>
<accession>A0ACC3A721</accession>